<name>A0A2T3Z6R2_TRIA4</name>
<dbReference type="Proteomes" id="UP000240493">
    <property type="component" value="Unassembled WGS sequence"/>
</dbReference>
<gene>
    <name evidence="2" type="ORF">M441DRAFT_59201</name>
</gene>
<feature type="region of interest" description="Disordered" evidence="1">
    <location>
        <begin position="283"/>
        <end position="307"/>
    </location>
</feature>
<protein>
    <submittedName>
        <fullName evidence="2">Uncharacterized protein</fullName>
    </submittedName>
</protein>
<accession>A0A2T3Z6R2</accession>
<dbReference type="AlphaFoldDB" id="A0A2T3Z6R2"/>
<reference evidence="2 3" key="1">
    <citation type="submission" date="2016-07" db="EMBL/GenBank/DDBJ databases">
        <title>Multiple horizontal gene transfer events from other fungi enriched the ability of initially mycotrophic Trichoderma (Ascomycota) to feed on dead plant biomass.</title>
        <authorList>
            <consortium name="DOE Joint Genome Institute"/>
            <person name="Aerts A."/>
            <person name="Atanasova L."/>
            <person name="Chenthamara K."/>
            <person name="Zhang J."/>
            <person name="Grujic M."/>
            <person name="Henrissat B."/>
            <person name="Kuo A."/>
            <person name="Salamov A."/>
            <person name="Lipzen A."/>
            <person name="Labutti K."/>
            <person name="Barry K."/>
            <person name="Miao Y."/>
            <person name="Rahimi M.J."/>
            <person name="Shen Q."/>
            <person name="Grigoriev I.V."/>
            <person name="Kubicek C.P."/>
            <person name="Druzhinina I.S."/>
        </authorList>
    </citation>
    <scope>NUCLEOTIDE SEQUENCE [LARGE SCALE GENOMIC DNA]</scope>
    <source>
        <strain evidence="2 3">CBS 433.97</strain>
    </source>
</reference>
<proteinExistence type="predicted"/>
<evidence type="ECO:0000313" key="3">
    <source>
        <dbReference type="Proteomes" id="UP000240493"/>
    </source>
</evidence>
<keyword evidence="3" id="KW-1185">Reference proteome</keyword>
<dbReference type="OrthoDB" id="5131365at2759"/>
<evidence type="ECO:0000256" key="1">
    <source>
        <dbReference type="SAM" id="MobiDB-lite"/>
    </source>
</evidence>
<organism evidence="2 3">
    <name type="scientific">Trichoderma asperellum (strain ATCC 204424 / CBS 433.97 / NBRC 101777)</name>
    <dbReference type="NCBI Taxonomy" id="1042311"/>
    <lineage>
        <taxon>Eukaryota</taxon>
        <taxon>Fungi</taxon>
        <taxon>Dikarya</taxon>
        <taxon>Ascomycota</taxon>
        <taxon>Pezizomycotina</taxon>
        <taxon>Sordariomycetes</taxon>
        <taxon>Hypocreomycetidae</taxon>
        <taxon>Hypocreales</taxon>
        <taxon>Hypocreaceae</taxon>
        <taxon>Trichoderma</taxon>
    </lineage>
</organism>
<sequence length="425" mass="49077">MSQSDNWPSDDDASDSQSCHILPSDSDDSPLTAPVSKSRLRPAGKAPAHMPPAAEDLHTSDEEEPELSIPYNVEWKLSINSRRRAGQSELGIVGSPRKFWRSVLEPKLAKETAKKPCQTNETKIVLSTTRRSTPPITRSFEELDVDWPFVKEQLQKWNKLPNKSNHRNVTTLTITFYYTYIDTNKPTKAAATAEQQGEIEARIGDGTVLSRGACIRKAYLLMRCPGLPCTKGDHCWQYQGRHIPLHPHHIRMLADHLQAGKPWNGHDDVPETFRRLVLDDERDRKAREEEEQEKERRRKRRRRDSDGAMTIHCHSQLCDTEGPASTPELVFPTSPLMGFDERREDLIRAYSVWQRCQVSEEQKGFYEQMQHLSLHHGVDLDMIVSNQKMMFNFFVEHEVPKGFAWRYVSDIRSFHKQRQQAKNTR</sequence>
<evidence type="ECO:0000313" key="2">
    <source>
        <dbReference type="EMBL" id="PTB40450.1"/>
    </source>
</evidence>
<dbReference type="EMBL" id="KZ679263">
    <property type="protein sequence ID" value="PTB40450.1"/>
    <property type="molecule type" value="Genomic_DNA"/>
</dbReference>
<dbReference type="STRING" id="1042311.A0A2T3Z6R2"/>
<feature type="region of interest" description="Disordered" evidence="1">
    <location>
        <begin position="1"/>
        <end position="66"/>
    </location>
</feature>